<protein>
    <submittedName>
        <fullName evidence="1">Uncharacterized protein</fullName>
    </submittedName>
</protein>
<evidence type="ECO:0000313" key="2">
    <source>
        <dbReference type="Proteomes" id="UP000680865"/>
    </source>
</evidence>
<name>A0A919VRX2_9ACTN</name>
<accession>A0A919VRX2</accession>
<sequence length="159" mass="17243">MPPCMDVYVWLPRCDAGAFRHFVERYVDRRNPGDDRLEAFIRAYIDGTASDDDRAALADLGRGDSLGDGFSLYVKARAYYGAIITVTRDGSAVLGLSIDDPDGSAAVLAQARALIDQLRGEFDSPAGCAGEELPPAQSWEEWSDGGPVQLRVGHLPRGR</sequence>
<evidence type="ECO:0000313" key="1">
    <source>
        <dbReference type="EMBL" id="GIM73602.1"/>
    </source>
</evidence>
<reference evidence="1" key="1">
    <citation type="submission" date="2021-03" db="EMBL/GenBank/DDBJ databases">
        <title>Whole genome shotgun sequence of Actinoplanes consettensis NBRC 14913.</title>
        <authorList>
            <person name="Komaki H."/>
            <person name="Tamura T."/>
        </authorList>
    </citation>
    <scope>NUCLEOTIDE SEQUENCE</scope>
    <source>
        <strain evidence="1">NBRC 14913</strain>
    </source>
</reference>
<gene>
    <name evidence="1" type="ORF">Aco04nite_36140</name>
</gene>
<dbReference type="RefSeq" id="WP_344646541.1">
    <property type="nucleotide sequence ID" value="NZ_BAAATW010000012.1"/>
</dbReference>
<dbReference type="AlphaFoldDB" id="A0A919VRX2"/>
<dbReference type="Proteomes" id="UP000680865">
    <property type="component" value="Unassembled WGS sequence"/>
</dbReference>
<dbReference type="EMBL" id="BOQP01000017">
    <property type="protein sequence ID" value="GIM73602.1"/>
    <property type="molecule type" value="Genomic_DNA"/>
</dbReference>
<comment type="caution">
    <text evidence="1">The sequence shown here is derived from an EMBL/GenBank/DDBJ whole genome shotgun (WGS) entry which is preliminary data.</text>
</comment>
<proteinExistence type="predicted"/>
<organism evidence="1 2">
    <name type="scientific">Winogradskya consettensis</name>
    <dbReference type="NCBI Taxonomy" id="113560"/>
    <lineage>
        <taxon>Bacteria</taxon>
        <taxon>Bacillati</taxon>
        <taxon>Actinomycetota</taxon>
        <taxon>Actinomycetes</taxon>
        <taxon>Micromonosporales</taxon>
        <taxon>Micromonosporaceae</taxon>
        <taxon>Winogradskya</taxon>
    </lineage>
</organism>
<keyword evidence="2" id="KW-1185">Reference proteome</keyword>